<keyword evidence="8" id="KW-1185">Reference proteome</keyword>
<evidence type="ECO:0000256" key="2">
    <source>
        <dbReference type="ARBA" id="ARBA00008814"/>
    </source>
</evidence>
<comment type="similarity">
    <text evidence="2">Belongs to the bacterial solute-binding protein 8 family.</text>
</comment>
<reference evidence="7 8" key="1">
    <citation type="submission" date="2016-11" db="EMBL/GenBank/DDBJ databases">
        <title>Draft Genome Sequences of Nine Cyanobacterial Strains from Diverse Habitats.</title>
        <authorList>
            <person name="Zhu T."/>
            <person name="Hou S."/>
            <person name="Lu X."/>
            <person name="Hess W.R."/>
        </authorList>
    </citation>
    <scope>NUCLEOTIDE SEQUENCE [LARGE SCALE GENOMIC DNA]</scope>
    <source>
        <strain evidence="7 8">5.2 s.c.1</strain>
    </source>
</reference>
<dbReference type="PANTHER" id="PTHR30532">
    <property type="entry name" value="IRON III DICITRATE-BINDING PERIPLASMIC PROTEIN"/>
    <property type="match status" value="1"/>
</dbReference>
<feature type="chain" id="PRO_5012097892" description="Fe/B12 periplasmic-binding domain-containing protein" evidence="5">
    <location>
        <begin position="22"/>
        <end position="333"/>
    </location>
</feature>
<protein>
    <recommendedName>
        <fullName evidence="6">Fe/B12 periplasmic-binding domain-containing protein</fullName>
    </recommendedName>
</protein>
<name>A0A1U7HK23_9CHRO</name>
<dbReference type="RefSeq" id="WP_073550628.1">
    <property type="nucleotide sequence ID" value="NZ_CAWMVK010000006.1"/>
</dbReference>
<evidence type="ECO:0000313" key="8">
    <source>
        <dbReference type="Proteomes" id="UP000185984"/>
    </source>
</evidence>
<dbReference type="CDD" id="cd01146">
    <property type="entry name" value="FhuD"/>
    <property type="match status" value="1"/>
</dbReference>
<comment type="caution">
    <text evidence="7">The sequence shown here is derived from an EMBL/GenBank/DDBJ whole genome shotgun (WGS) entry which is preliminary data.</text>
</comment>
<dbReference type="PROSITE" id="PS51257">
    <property type="entry name" value="PROKAR_LIPOPROTEIN"/>
    <property type="match status" value="1"/>
</dbReference>
<dbReference type="InterPro" id="IPR051313">
    <property type="entry name" value="Bact_iron-sidero_bind"/>
</dbReference>
<dbReference type="SUPFAM" id="SSF53807">
    <property type="entry name" value="Helical backbone' metal receptor"/>
    <property type="match status" value="1"/>
</dbReference>
<evidence type="ECO:0000256" key="5">
    <source>
        <dbReference type="SAM" id="SignalP"/>
    </source>
</evidence>
<dbReference type="PROSITE" id="PS50983">
    <property type="entry name" value="FE_B12_PBP"/>
    <property type="match status" value="1"/>
</dbReference>
<gene>
    <name evidence="7" type="ORF">NIES1031_16605</name>
</gene>
<accession>A0A1U7HK23</accession>
<dbReference type="EMBL" id="MRCC01000014">
    <property type="protein sequence ID" value="OKH23917.1"/>
    <property type="molecule type" value="Genomic_DNA"/>
</dbReference>
<dbReference type="Proteomes" id="UP000185984">
    <property type="component" value="Unassembled WGS sequence"/>
</dbReference>
<dbReference type="PANTHER" id="PTHR30532:SF24">
    <property type="entry name" value="FERRIC ENTEROBACTIN-BINDING PERIPLASMIC PROTEIN FEPB"/>
    <property type="match status" value="1"/>
</dbReference>
<feature type="signal peptide" evidence="5">
    <location>
        <begin position="1"/>
        <end position="21"/>
    </location>
</feature>
<evidence type="ECO:0000259" key="6">
    <source>
        <dbReference type="PROSITE" id="PS50983"/>
    </source>
</evidence>
<dbReference type="Gene3D" id="3.40.50.1980">
    <property type="entry name" value="Nitrogenase molybdenum iron protein domain"/>
    <property type="match status" value="2"/>
</dbReference>
<dbReference type="InterPro" id="IPR002491">
    <property type="entry name" value="ABC_transptr_periplasmic_BD"/>
</dbReference>
<dbReference type="GO" id="GO:0030288">
    <property type="term" value="C:outer membrane-bounded periplasmic space"/>
    <property type="evidence" value="ECO:0007669"/>
    <property type="project" value="TreeGrafter"/>
</dbReference>
<evidence type="ECO:0000256" key="1">
    <source>
        <dbReference type="ARBA" id="ARBA00004196"/>
    </source>
</evidence>
<keyword evidence="3" id="KW-0813">Transport</keyword>
<sequence>MQIKKLSICLIPILIAACHLNQVPTASYNTASQCRNVDHEFGNTQICGQPQRIIAYDPGSLDLLLALGVEPVGYTGFSQVVPNSLKAGDSINEFGYFSDRLTTSPTYIGNYSSPSLETILKLKPDLILMTYSYGDRTQYDQFSKVAPTLALSGEDFPWQQRLLTLAQVLNREPQAQQVLAQYQQKVAAVKVKLEPISRNNKVLLLYFSRPDHIPISTDKIFAGALLKDLGFQLVIPQRTIDVDGVIRGISLEVLPQLEADIIIVMAGGSEGIRNVKQLWSQNPLLQSISDNVKQVYFVNGYLWAFLDGPIAAEQIMNNVLELMLPASNKLSLY</sequence>
<organism evidence="7 8">
    <name type="scientific">Chroogloeocystis siderophila 5.2 s.c.1</name>
    <dbReference type="NCBI Taxonomy" id="247279"/>
    <lineage>
        <taxon>Bacteria</taxon>
        <taxon>Bacillati</taxon>
        <taxon>Cyanobacteriota</taxon>
        <taxon>Cyanophyceae</taxon>
        <taxon>Oscillatoriophycideae</taxon>
        <taxon>Chroococcales</taxon>
        <taxon>Chroococcaceae</taxon>
        <taxon>Chroogloeocystis</taxon>
    </lineage>
</organism>
<dbReference type="AlphaFoldDB" id="A0A1U7HK23"/>
<evidence type="ECO:0000256" key="4">
    <source>
        <dbReference type="ARBA" id="ARBA00022729"/>
    </source>
</evidence>
<feature type="domain" description="Fe/B12 periplasmic-binding" evidence="6">
    <location>
        <begin position="52"/>
        <end position="327"/>
    </location>
</feature>
<comment type="subcellular location">
    <subcellularLocation>
        <location evidence="1">Cell envelope</location>
    </subcellularLocation>
</comment>
<dbReference type="Pfam" id="PF01497">
    <property type="entry name" value="Peripla_BP_2"/>
    <property type="match status" value="1"/>
</dbReference>
<dbReference type="STRING" id="247279.NIES1031_16605"/>
<evidence type="ECO:0000313" key="7">
    <source>
        <dbReference type="EMBL" id="OKH23917.1"/>
    </source>
</evidence>
<proteinExistence type="inferred from homology"/>
<dbReference type="GO" id="GO:1901678">
    <property type="term" value="P:iron coordination entity transport"/>
    <property type="evidence" value="ECO:0007669"/>
    <property type="project" value="UniProtKB-ARBA"/>
</dbReference>
<evidence type="ECO:0000256" key="3">
    <source>
        <dbReference type="ARBA" id="ARBA00022448"/>
    </source>
</evidence>
<keyword evidence="4 5" id="KW-0732">Signal</keyword>
<dbReference type="OrthoDB" id="61776at2"/>